<evidence type="ECO:0000259" key="9">
    <source>
        <dbReference type="PROSITE" id="PS51007"/>
    </source>
</evidence>
<keyword evidence="3 8" id="KW-0349">Heme</keyword>
<dbReference type="GO" id="GO:0016020">
    <property type="term" value="C:membrane"/>
    <property type="evidence" value="ECO:0007669"/>
    <property type="project" value="InterPro"/>
</dbReference>
<dbReference type="GO" id="GO:0048038">
    <property type="term" value="F:quinone binding"/>
    <property type="evidence" value="ECO:0007669"/>
    <property type="project" value="InterPro"/>
</dbReference>
<dbReference type="STRING" id="572036.SAMN05661099_2888"/>
<dbReference type="InterPro" id="IPR017511">
    <property type="entry name" value="PQQ_mDH"/>
</dbReference>
<dbReference type="GO" id="GO:0046872">
    <property type="term" value="F:metal ion binding"/>
    <property type="evidence" value="ECO:0007669"/>
    <property type="project" value="UniProtKB-KW"/>
</dbReference>
<keyword evidence="4 8" id="KW-0479">Metal-binding</keyword>
<sequence length="739" mass="80322">MTIRNTLLTKRSAILTALLGTLIYTGCKVYPTLVATSKADINRTWSVYKADSEGTAYSVLDQVNLNNVNQLEVAWTHKFSDAPQGSRGGSSESNPIIIDGVMYTMSARHRVYALNATTGEQIWSFDPFNGGAGGGVGRGVTYYEDGADKRIMFTGGDQLFSVNAATGQLITSFGNGGKVSMNVGMRGEPDKISVIPTTPGTIYQDLYIIGNEVSELYGAEPGHIRAYNVKTGALVWTFHTVPQPGEVGYDSWPKDAWKYVGGANSWGGMTLDEKRGMIFLATGSPTYDYYGKDRIGNNLFGNSVVALDARTGKYRWHFQTVHHDLWDYDLPAAPNLITVIHNGKKIDAVAQTSKLGYIYTFNRDTGVPLWPIEERPVPASDIPGEVASPTQPFPTKPKPYSRQIITESDIANYSKASHDTLMKRFKSFRYEGPFTPPAIKGTFMMPGSRGGSSWGGGAVDPTKGIIYVKSNDSPEIATMKKVVQNETANLTVYAQGKALYNTYCVACHMPDKNGDESGNPSLVAIETRMSREDALNKIKRGGGKMPSFASVIAGKEEAIISYLFDKEPAAPRAGREQSFLKEIQANNAANKIADIKQDDQYLNLTAYGQFTDNERRQGIKPPFGQLHAINLNTGEFEWTVTLGNTPDSQLPGAPETGASGSAGPLVTKGGLLFIGSTRDRKFRAFDQKTGKVVWEYTLPGIANANPSTYWSKGKQYIAISVGGDAANPAGYIISFALPK</sequence>
<dbReference type="CDD" id="cd10280">
    <property type="entry name" value="PQQ_mGDH"/>
    <property type="match status" value="1"/>
</dbReference>
<keyword evidence="6" id="KW-0560">Oxidoreductase</keyword>
<organism evidence="10 11">
    <name type="scientific">Daejeonella lutea</name>
    <dbReference type="NCBI Taxonomy" id="572036"/>
    <lineage>
        <taxon>Bacteria</taxon>
        <taxon>Pseudomonadati</taxon>
        <taxon>Bacteroidota</taxon>
        <taxon>Sphingobacteriia</taxon>
        <taxon>Sphingobacteriales</taxon>
        <taxon>Sphingobacteriaceae</taxon>
        <taxon>Daejeonella</taxon>
    </lineage>
</organism>
<comment type="cofactor">
    <cofactor evidence="1">
        <name>pyrroloquinoline quinone</name>
        <dbReference type="ChEBI" id="CHEBI:58442"/>
    </cofactor>
</comment>
<evidence type="ECO:0000256" key="8">
    <source>
        <dbReference type="PROSITE-ProRule" id="PRU00433"/>
    </source>
</evidence>
<keyword evidence="7 8" id="KW-0408">Iron</keyword>
<dbReference type="EMBL" id="FUYR01000003">
    <property type="protein sequence ID" value="SKB81811.1"/>
    <property type="molecule type" value="Genomic_DNA"/>
</dbReference>
<evidence type="ECO:0000256" key="5">
    <source>
        <dbReference type="ARBA" id="ARBA00022729"/>
    </source>
</evidence>
<accession>A0A1T5ED54</accession>
<keyword evidence="5" id="KW-0732">Signal</keyword>
<evidence type="ECO:0000256" key="6">
    <source>
        <dbReference type="ARBA" id="ARBA00023002"/>
    </source>
</evidence>
<evidence type="ECO:0000256" key="1">
    <source>
        <dbReference type="ARBA" id="ARBA00001931"/>
    </source>
</evidence>
<evidence type="ECO:0000313" key="10">
    <source>
        <dbReference type="EMBL" id="SKB81811.1"/>
    </source>
</evidence>
<evidence type="ECO:0000256" key="2">
    <source>
        <dbReference type="ARBA" id="ARBA00008156"/>
    </source>
</evidence>
<dbReference type="OrthoDB" id="9794322at2"/>
<name>A0A1T5ED54_9SPHI</name>
<protein>
    <submittedName>
        <fullName evidence="10">Quinoprotein glucose dehydrogenase</fullName>
    </submittedName>
</protein>
<dbReference type="InterPro" id="IPR036909">
    <property type="entry name" value="Cyt_c-like_dom_sf"/>
</dbReference>
<keyword evidence="11" id="KW-1185">Reference proteome</keyword>
<dbReference type="GO" id="GO:0009055">
    <property type="term" value="F:electron transfer activity"/>
    <property type="evidence" value="ECO:0007669"/>
    <property type="project" value="InterPro"/>
</dbReference>
<dbReference type="InterPro" id="IPR011047">
    <property type="entry name" value="Quinoprotein_ADH-like_sf"/>
</dbReference>
<reference evidence="11" key="1">
    <citation type="submission" date="2017-02" db="EMBL/GenBank/DDBJ databases">
        <authorList>
            <person name="Varghese N."/>
            <person name="Submissions S."/>
        </authorList>
    </citation>
    <scope>NUCLEOTIDE SEQUENCE [LARGE SCALE GENOMIC DNA]</scope>
    <source>
        <strain evidence="11">DSM 22385</strain>
    </source>
</reference>
<evidence type="ECO:0000256" key="3">
    <source>
        <dbReference type="ARBA" id="ARBA00022617"/>
    </source>
</evidence>
<dbReference type="GO" id="GO:0016614">
    <property type="term" value="F:oxidoreductase activity, acting on CH-OH group of donors"/>
    <property type="evidence" value="ECO:0007669"/>
    <property type="project" value="InterPro"/>
</dbReference>
<dbReference type="PANTHER" id="PTHR32303:SF4">
    <property type="entry name" value="QUINOPROTEIN GLUCOSE DEHYDROGENASE"/>
    <property type="match status" value="1"/>
</dbReference>
<proteinExistence type="inferred from homology"/>
<dbReference type="RefSeq" id="WP_079703405.1">
    <property type="nucleotide sequence ID" value="NZ_FUYR01000003.1"/>
</dbReference>
<dbReference type="InterPro" id="IPR009056">
    <property type="entry name" value="Cyt_c-like_dom"/>
</dbReference>
<dbReference type="SUPFAM" id="SSF46626">
    <property type="entry name" value="Cytochrome c"/>
    <property type="match status" value="1"/>
</dbReference>
<dbReference type="PANTHER" id="PTHR32303">
    <property type="entry name" value="QUINOPROTEIN ALCOHOL DEHYDROGENASE (CYTOCHROME C)"/>
    <property type="match status" value="1"/>
</dbReference>
<gene>
    <name evidence="10" type="ORF">SAMN05661099_2888</name>
</gene>
<dbReference type="Gene3D" id="2.140.10.10">
    <property type="entry name" value="Quinoprotein alcohol dehydrogenase-like superfamily"/>
    <property type="match status" value="2"/>
</dbReference>
<evidence type="ECO:0000256" key="4">
    <source>
        <dbReference type="ARBA" id="ARBA00022723"/>
    </source>
</evidence>
<dbReference type="GO" id="GO:0020037">
    <property type="term" value="F:heme binding"/>
    <property type="evidence" value="ECO:0007669"/>
    <property type="project" value="InterPro"/>
</dbReference>
<dbReference type="PROSITE" id="PS51007">
    <property type="entry name" value="CYTC"/>
    <property type="match status" value="1"/>
</dbReference>
<dbReference type="InterPro" id="IPR018391">
    <property type="entry name" value="PQQ_b-propeller_rpt"/>
</dbReference>
<dbReference type="AlphaFoldDB" id="A0A1T5ED54"/>
<dbReference type="SUPFAM" id="SSF50998">
    <property type="entry name" value="Quinoprotein alcohol dehydrogenase-like"/>
    <property type="match status" value="1"/>
</dbReference>
<feature type="domain" description="Cytochrome c" evidence="9">
    <location>
        <begin position="491"/>
        <end position="612"/>
    </location>
</feature>
<dbReference type="InterPro" id="IPR002372">
    <property type="entry name" value="PQQ_rpt_dom"/>
</dbReference>
<comment type="similarity">
    <text evidence="2">Belongs to the bacterial PQQ dehydrogenase family.</text>
</comment>
<dbReference type="Proteomes" id="UP000189981">
    <property type="component" value="Unassembled WGS sequence"/>
</dbReference>
<evidence type="ECO:0000313" key="11">
    <source>
        <dbReference type="Proteomes" id="UP000189981"/>
    </source>
</evidence>
<dbReference type="Pfam" id="PF13442">
    <property type="entry name" value="Cytochrome_CBB3"/>
    <property type="match status" value="1"/>
</dbReference>
<dbReference type="Pfam" id="PF01011">
    <property type="entry name" value="PQQ"/>
    <property type="match status" value="2"/>
</dbReference>
<dbReference type="SMART" id="SM00564">
    <property type="entry name" value="PQQ"/>
    <property type="match status" value="6"/>
</dbReference>
<evidence type="ECO:0000256" key="7">
    <source>
        <dbReference type="ARBA" id="ARBA00023004"/>
    </source>
</evidence>